<accession>A0A9P7EQG7</accession>
<proteinExistence type="predicted"/>
<name>A0A9P7EQG7_9AGAM</name>
<keyword evidence="2" id="KW-1185">Reference proteome</keyword>
<dbReference type="GeneID" id="64637747"/>
<dbReference type="AlphaFoldDB" id="A0A9P7EQG7"/>
<dbReference type="RefSeq" id="XP_041200459.1">
    <property type="nucleotide sequence ID" value="XM_041343731.1"/>
</dbReference>
<gene>
    <name evidence="1" type="ORF">BJ212DRAFT_64458</name>
</gene>
<reference evidence="1" key="1">
    <citation type="journal article" date="2020" name="New Phytol.">
        <title>Comparative genomics reveals dynamic genome evolution in host specialist ectomycorrhizal fungi.</title>
        <authorList>
            <person name="Lofgren L.A."/>
            <person name="Nguyen N.H."/>
            <person name="Vilgalys R."/>
            <person name="Ruytinx J."/>
            <person name="Liao H.L."/>
            <person name="Branco S."/>
            <person name="Kuo A."/>
            <person name="LaButti K."/>
            <person name="Lipzen A."/>
            <person name="Andreopoulos W."/>
            <person name="Pangilinan J."/>
            <person name="Riley R."/>
            <person name="Hundley H."/>
            <person name="Na H."/>
            <person name="Barry K."/>
            <person name="Grigoriev I.V."/>
            <person name="Stajich J.E."/>
            <person name="Kennedy P.G."/>
        </authorList>
    </citation>
    <scope>NUCLEOTIDE SEQUENCE</scope>
    <source>
        <strain evidence="1">MN1</strain>
    </source>
</reference>
<protein>
    <submittedName>
        <fullName evidence="1">Uncharacterized protein</fullName>
    </submittedName>
</protein>
<comment type="caution">
    <text evidence="1">The sequence shown here is derived from an EMBL/GenBank/DDBJ whole genome shotgun (WGS) entry which is preliminary data.</text>
</comment>
<evidence type="ECO:0000313" key="1">
    <source>
        <dbReference type="EMBL" id="KAG1827612.1"/>
    </source>
</evidence>
<dbReference type="Proteomes" id="UP000807769">
    <property type="component" value="Unassembled WGS sequence"/>
</dbReference>
<dbReference type="EMBL" id="JABBWG010000001">
    <property type="protein sequence ID" value="KAG1827612.1"/>
    <property type="molecule type" value="Genomic_DNA"/>
</dbReference>
<organism evidence="1 2">
    <name type="scientific">Suillus subaureus</name>
    <dbReference type="NCBI Taxonomy" id="48587"/>
    <lineage>
        <taxon>Eukaryota</taxon>
        <taxon>Fungi</taxon>
        <taxon>Dikarya</taxon>
        <taxon>Basidiomycota</taxon>
        <taxon>Agaricomycotina</taxon>
        <taxon>Agaricomycetes</taxon>
        <taxon>Agaricomycetidae</taxon>
        <taxon>Boletales</taxon>
        <taxon>Suillineae</taxon>
        <taxon>Suillaceae</taxon>
        <taxon>Suillus</taxon>
    </lineage>
</organism>
<sequence length="279" mass="31532">MRSSPTYTRGLLWSSSYVYRPPRKHGFKGLVNFSLSESVFRNSWWFCIKTEDEHMTCLTTPVFLLISQQQPSLSDFGIRARSYCCRMPTCIIRKNSIARPMLGWIIIDTMVKLGLFRIGKMATNKIKVTCVAICPTCDIPPNAPSTIWYTANLSYTTKAASARISMCSPNISNFMSAQGSVSKILWRCGPANQILTTTYFTWQLLCSAAASRKVRRSICLLLLMKQIHLHTGLELSNCQIHRCCARCCLGPGLEDQWSLANDRTLLNYTKCPIVSYLPK</sequence>
<evidence type="ECO:0000313" key="2">
    <source>
        <dbReference type="Proteomes" id="UP000807769"/>
    </source>
</evidence>